<keyword evidence="3" id="KW-1185">Reference proteome</keyword>
<name>A0ABQ6PTJ6_9BACT</name>
<dbReference type="Proteomes" id="UP001338309">
    <property type="component" value="Unassembled WGS sequence"/>
</dbReference>
<evidence type="ECO:0000256" key="1">
    <source>
        <dbReference type="SAM" id="Coils"/>
    </source>
</evidence>
<dbReference type="EMBL" id="BTPD01000016">
    <property type="protein sequence ID" value="GMQ31273.1"/>
    <property type="molecule type" value="Genomic_DNA"/>
</dbReference>
<sequence>MNELKMKVYQAAIVSLKTKSELLSEERVKIIESILEEEKNSAGDKYETSREMITQDLNSLEKQIQQNKNDLEELYRLFSIKDTPIIVQEGALVKLGTDWFLIAVSVGKINTEGISVFLMSKNSPLGSLLIGKKKSDPVDFRGKTQRIEELF</sequence>
<reference evidence="2 3" key="1">
    <citation type="submission" date="2023-08" db="EMBL/GenBank/DDBJ databases">
        <title>Draft genome sequence of Algoriphagus confluentis.</title>
        <authorList>
            <person name="Takatani N."/>
            <person name="Hosokawa M."/>
            <person name="Sawabe T."/>
        </authorList>
    </citation>
    <scope>NUCLEOTIDE SEQUENCE [LARGE SCALE GENOMIC DNA]</scope>
    <source>
        <strain evidence="2 3">NBRC 111222</strain>
    </source>
</reference>
<keyword evidence="1" id="KW-0175">Coiled coil</keyword>
<evidence type="ECO:0000313" key="2">
    <source>
        <dbReference type="EMBL" id="GMQ31273.1"/>
    </source>
</evidence>
<comment type="caution">
    <text evidence="2">The sequence shown here is derived from an EMBL/GenBank/DDBJ whole genome shotgun (WGS) entry which is preliminary data.</text>
</comment>
<evidence type="ECO:0008006" key="4">
    <source>
        <dbReference type="Google" id="ProtNLM"/>
    </source>
</evidence>
<dbReference type="RefSeq" id="WP_338226036.1">
    <property type="nucleotide sequence ID" value="NZ_BTPD01000016.1"/>
</dbReference>
<accession>A0ABQ6PTJ6</accession>
<evidence type="ECO:0000313" key="3">
    <source>
        <dbReference type="Proteomes" id="UP001338309"/>
    </source>
</evidence>
<feature type="coiled-coil region" evidence="1">
    <location>
        <begin position="50"/>
        <end position="77"/>
    </location>
</feature>
<organism evidence="2 3">
    <name type="scientific">Algoriphagus confluentis</name>
    <dbReference type="NCBI Taxonomy" id="1697556"/>
    <lineage>
        <taxon>Bacteria</taxon>
        <taxon>Pseudomonadati</taxon>
        <taxon>Bacteroidota</taxon>
        <taxon>Cytophagia</taxon>
        <taxon>Cytophagales</taxon>
        <taxon>Cyclobacteriaceae</taxon>
        <taxon>Algoriphagus</taxon>
    </lineage>
</organism>
<gene>
    <name evidence="2" type="ORF">Aconfl_39170</name>
</gene>
<proteinExistence type="predicted"/>
<protein>
    <recommendedName>
        <fullName evidence="4">GreA/GreB family elongation factor</fullName>
    </recommendedName>
</protein>